<protein>
    <submittedName>
        <fullName evidence="1">Uncharacterized protein</fullName>
    </submittedName>
</protein>
<name>A0A0F8XUZ1_9ZZZZ</name>
<dbReference type="EMBL" id="LAZR01060728">
    <property type="protein sequence ID" value="KKK65080.1"/>
    <property type="molecule type" value="Genomic_DNA"/>
</dbReference>
<accession>A0A0F8XUZ1</accession>
<comment type="caution">
    <text evidence="1">The sequence shown here is derived from an EMBL/GenBank/DDBJ whole genome shotgun (WGS) entry which is preliminary data.</text>
</comment>
<organism evidence="1">
    <name type="scientific">marine sediment metagenome</name>
    <dbReference type="NCBI Taxonomy" id="412755"/>
    <lineage>
        <taxon>unclassified sequences</taxon>
        <taxon>metagenomes</taxon>
        <taxon>ecological metagenomes</taxon>
    </lineage>
</organism>
<gene>
    <name evidence="1" type="ORF">LCGC14_2977740</name>
</gene>
<proteinExistence type="predicted"/>
<reference evidence="1" key="1">
    <citation type="journal article" date="2015" name="Nature">
        <title>Complex archaea that bridge the gap between prokaryotes and eukaryotes.</title>
        <authorList>
            <person name="Spang A."/>
            <person name="Saw J.H."/>
            <person name="Jorgensen S.L."/>
            <person name="Zaremba-Niedzwiedzka K."/>
            <person name="Martijn J."/>
            <person name="Lind A.E."/>
            <person name="van Eijk R."/>
            <person name="Schleper C."/>
            <person name="Guy L."/>
            <person name="Ettema T.J."/>
        </authorList>
    </citation>
    <scope>NUCLEOTIDE SEQUENCE</scope>
</reference>
<evidence type="ECO:0000313" key="1">
    <source>
        <dbReference type="EMBL" id="KKK65080.1"/>
    </source>
</evidence>
<sequence>MPSVKELVEQMRSKLGDEVESKVDSDLVAIVAEGNRQSNSINEQKQDIANVNRESKDRKEKIRILEPQVIDLTGTIDELNVKLNDNSHVAELERLMAFEKTTYENQRGAFISFIEKVKEEPRFEKAKSRFKIPSENGKMQLEKIKDQPIEDLQQNIKQMNELVDLGYFETVETNVNVNITKGAGFRIEGVPTLQECQEARLKLGNTHPKYIEMYKKFREARPV</sequence>
<dbReference type="AlphaFoldDB" id="A0A0F8XUZ1"/>